<dbReference type="AlphaFoldDB" id="A0A975T449"/>
<dbReference type="Proteomes" id="UP000683575">
    <property type="component" value="Chromosome"/>
</dbReference>
<proteinExistence type="predicted"/>
<keyword evidence="1" id="KW-0378">Hydrolase</keyword>
<dbReference type="NCBIfam" id="TIGR01460">
    <property type="entry name" value="HAD-SF-IIA"/>
    <property type="match status" value="1"/>
</dbReference>
<dbReference type="GO" id="GO:0005737">
    <property type="term" value="C:cytoplasm"/>
    <property type="evidence" value="ECO:0007669"/>
    <property type="project" value="TreeGrafter"/>
</dbReference>
<dbReference type="PANTHER" id="PTHR19288">
    <property type="entry name" value="4-NITROPHENYLPHOSPHATASE-RELATED"/>
    <property type="match status" value="1"/>
</dbReference>
<dbReference type="EMBL" id="CP077062">
    <property type="protein sequence ID" value="QWZ10518.1"/>
    <property type="molecule type" value="Genomic_DNA"/>
</dbReference>
<name>A0A975T449_9ACTN</name>
<dbReference type="InterPro" id="IPR006357">
    <property type="entry name" value="HAD-SF_hydro_IIA"/>
</dbReference>
<gene>
    <name evidence="1" type="ORF">KRR39_10940</name>
</gene>
<protein>
    <submittedName>
        <fullName evidence="1">HAD-IIA family hydrolase</fullName>
    </submittedName>
</protein>
<reference evidence="1" key="1">
    <citation type="submission" date="2021-06" db="EMBL/GenBank/DDBJ databases">
        <title>Complete genome sequence of Nocardioides sp. G188.</title>
        <authorList>
            <person name="Im W.-T."/>
        </authorList>
    </citation>
    <scope>NUCLEOTIDE SEQUENCE</scope>
    <source>
        <strain evidence="1">G188</strain>
    </source>
</reference>
<dbReference type="Pfam" id="PF13344">
    <property type="entry name" value="Hydrolase_6"/>
    <property type="match status" value="1"/>
</dbReference>
<dbReference type="PANTHER" id="PTHR19288:SF95">
    <property type="entry name" value="D-GLYCEROL 3-PHOSPHATE PHOSPHATASE"/>
    <property type="match status" value="1"/>
</dbReference>
<organism evidence="1 2">
    <name type="scientific">Nocardioides panacis</name>
    <dbReference type="NCBI Taxonomy" id="2849501"/>
    <lineage>
        <taxon>Bacteria</taxon>
        <taxon>Bacillati</taxon>
        <taxon>Actinomycetota</taxon>
        <taxon>Actinomycetes</taxon>
        <taxon>Propionibacteriales</taxon>
        <taxon>Nocardioidaceae</taxon>
        <taxon>Nocardioides</taxon>
    </lineage>
</organism>
<accession>A0A975T449</accession>
<keyword evidence="2" id="KW-1185">Reference proteome</keyword>
<sequence>MLDLDGVVYIGPDAVPGAPEHLDAARDAGMHLAYVTNNASRPPAAVARHLRELGVAVADDDVVTSAQAAARVLSEQLPDGSAVFVIGGEGLEVALREQGLRPVQDPEEKPAAVVSGFHGDLRWSTVIAGAILVRDGLPWVASNTDLTVPTPAGPGPGNGALVEVVARFAGRQPVVAGKPEAPLFEETLRRVGGERPLVIGDRLDTDIEGANNTGYDSLLVMTGVTGLEQLVAAKPALRPSYVAADLGGLGRRQAAPTTDGGTVGGGGWSATVVDGTVQVTGGGEDADAWWQVVATAAWQHLDTTGDVAGVSDLTPPSSVAAEPAAG</sequence>
<dbReference type="Pfam" id="PF13242">
    <property type="entry name" value="Hydrolase_like"/>
    <property type="match status" value="1"/>
</dbReference>
<dbReference type="KEGG" id="nps:KRR39_10940"/>
<dbReference type="GO" id="GO:0016791">
    <property type="term" value="F:phosphatase activity"/>
    <property type="evidence" value="ECO:0007669"/>
    <property type="project" value="TreeGrafter"/>
</dbReference>
<evidence type="ECO:0000313" key="2">
    <source>
        <dbReference type="Proteomes" id="UP000683575"/>
    </source>
</evidence>
<evidence type="ECO:0000313" key="1">
    <source>
        <dbReference type="EMBL" id="QWZ10518.1"/>
    </source>
</evidence>